<gene>
    <name evidence="2" type="ORF">U9M48_044262</name>
</gene>
<evidence type="ECO:0000313" key="2">
    <source>
        <dbReference type="EMBL" id="WVZ98891.1"/>
    </source>
</evidence>
<dbReference type="EMBL" id="CP144754">
    <property type="protein sequence ID" value="WVZ98891.1"/>
    <property type="molecule type" value="Genomic_DNA"/>
</dbReference>
<accession>A0AAQ3XI81</accession>
<feature type="signal peptide" evidence="1">
    <location>
        <begin position="1"/>
        <end position="20"/>
    </location>
</feature>
<sequence>MASATLVVFLVLTTVVGQLAATDAAGSGAGGSSAVFRARADAAAGGRSRSGSDVMPPVSSWILQEQFELRPLLDRCSEDCIDCLRSSTESCIGWGAIIDRPTVVGGQLLRGQAPPHRGMPRRQGKLATYVSRDDA</sequence>
<proteinExistence type="predicted"/>
<organism evidence="2 3">
    <name type="scientific">Paspalum notatum var. saurae</name>
    <dbReference type="NCBI Taxonomy" id="547442"/>
    <lineage>
        <taxon>Eukaryota</taxon>
        <taxon>Viridiplantae</taxon>
        <taxon>Streptophyta</taxon>
        <taxon>Embryophyta</taxon>
        <taxon>Tracheophyta</taxon>
        <taxon>Spermatophyta</taxon>
        <taxon>Magnoliopsida</taxon>
        <taxon>Liliopsida</taxon>
        <taxon>Poales</taxon>
        <taxon>Poaceae</taxon>
        <taxon>PACMAD clade</taxon>
        <taxon>Panicoideae</taxon>
        <taxon>Andropogonodae</taxon>
        <taxon>Paspaleae</taxon>
        <taxon>Paspalinae</taxon>
        <taxon>Paspalum</taxon>
    </lineage>
</organism>
<evidence type="ECO:0000313" key="3">
    <source>
        <dbReference type="Proteomes" id="UP001341281"/>
    </source>
</evidence>
<protein>
    <submittedName>
        <fullName evidence="2">Uncharacterized protein</fullName>
    </submittedName>
</protein>
<feature type="chain" id="PRO_5042853543" evidence="1">
    <location>
        <begin position="21"/>
        <end position="135"/>
    </location>
</feature>
<keyword evidence="3" id="KW-1185">Reference proteome</keyword>
<reference evidence="2 3" key="1">
    <citation type="submission" date="2024-02" db="EMBL/GenBank/DDBJ databases">
        <title>High-quality chromosome-scale genome assembly of Pensacola bahiagrass (Paspalum notatum Flugge var. saurae).</title>
        <authorList>
            <person name="Vega J.M."/>
            <person name="Podio M."/>
            <person name="Orjuela J."/>
            <person name="Siena L.A."/>
            <person name="Pessino S.C."/>
            <person name="Combes M.C."/>
            <person name="Mariac C."/>
            <person name="Albertini E."/>
            <person name="Pupilli F."/>
            <person name="Ortiz J.P.A."/>
            <person name="Leblanc O."/>
        </authorList>
    </citation>
    <scope>NUCLEOTIDE SEQUENCE [LARGE SCALE GENOMIC DNA]</scope>
    <source>
        <strain evidence="2">R1</strain>
        <tissue evidence="2">Leaf</tissue>
    </source>
</reference>
<name>A0AAQ3XI81_PASNO</name>
<dbReference type="Proteomes" id="UP001341281">
    <property type="component" value="Chromosome 10"/>
</dbReference>
<dbReference type="AlphaFoldDB" id="A0AAQ3XI81"/>
<keyword evidence="1" id="KW-0732">Signal</keyword>
<evidence type="ECO:0000256" key="1">
    <source>
        <dbReference type="SAM" id="SignalP"/>
    </source>
</evidence>